<accession>A0A0K0DTY3</accession>
<evidence type="ECO:0000256" key="1">
    <source>
        <dbReference type="SAM" id="MobiDB-lite"/>
    </source>
</evidence>
<dbReference type="Proteomes" id="UP000035681">
    <property type="component" value="Unplaced"/>
</dbReference>
<proteinExistence type="predicted"/>
<dbReference type="WBParaSite" id="SSTP_0000069900.1">
    <property type="protein sequence ID" value="SSTP_0000069900.1"/>
    <property type="gene ID" value="SSTP_0000069900"/>
</dbReference>
<dbReference type="WBParaSite" id="TCONS_00001599.p1">
    <property type="protein sequence ID" value="TCONS_00001599.p1"/>
    <property type="gene ID" value="XLOC_001475"/>
</dbReference>
<feature type="region of interest" description="Disordered" evidence="1">
    <location>
        <begin position="413"/>
        <end position="442"/>
    </location>
</feature>
<reference evidence="3" key="1">
    <citation type="submission" date="2015-08" db="UniProtKB">
        <authorList>
            <consortium name="WormBaseParasite"/>
        </authorList>
    </citation>
    <scope>IDENTIFICATION</scope>
</reference>
<feature type="region of interest" description="Disordered" evidence="1">
    <location>
        <begin position="489"/>
        <end position="525"/>
    </location>
</feature>
<feature type="region of interest" description="Disordered" evidence="1">
    <location>
        <begin position="567"/>
        <end position="613"/>
    </location>
</feature>
<name>A0A0K0DTY3_STRER</name>
<sequence length="817" mass="91277">MLWSKFAKRKENEKKSSAPVKKFATIQEFLVSIGIDPNVSKEELREIMKACDGTWQQVCEGSGLENISKENKGTEGQKRKFNQMDGMKESDGGPSEVVAKKSCLADNIPSSSGGNVTEMNELTRDFSAVSSINISHMPAYMESAFIGDTTYASTSAGASTSSHKSMDTTSNFPSLNLSRNSTFKHFGDGQSTISSCSERMDFQDNNTTYSVSQTSKLANSVVTRKTNQSDMSSKNCSLDIEQDKDFRDLYEDDDPGEFGSTPSDTDNLEEKSSLTITENTTTSTITESKYGWERSNLSTIQEELTTINQNHGDVTPKITVRRSSRLHNNSANQSSVAFSSQGTEVPSIRLMENQDFCELADVSENKPKPRWRGRTFNSTVESTTSAVTGTPSIGLRSRTKLYVSKTSTIKSIAEEESSRQTELPSMKLSQDPDFNELASPSDVSRKELPDFSIVDEYEVSDKRKRNVTSEDSFKSTDVVLPRGPIVPKYNFDNNTTPEVSQLSASSGRRRSLRSTTNTSIDTCPPVVKPIKAKRNLDISNYSNDDPKTAFKKAQQLRRKKIIVNNDTSDGDLFKNVSDSNEVSKKKDHSNSAISSQSMLSSQEVEEEGNNHAPVRRSNRIKAKRCILNTNDSVFQTETPAVKRVGKSKVAEKKNDTTIDVSVSYSPKSVASEGYSEFPLLIDETVANQTNILDRTPRHVIVRGKKREQKVLVVKRPKVIKPNQDQIQFLNLRRSQRNRIPPVDHSLLQKPIYETDENGLQTLVGVSEAVVQDPLFIKYGTADFEEIKHMRTVQNRIKRQKNKMKNLNLAYYEIKSKI</sequence>
<dbReference type="AlphaFoldDB" id="A0A0K0DTY3"/>
<feature type="region of interest" description="Disordered" evidence="1">
    <location>
        <begin position="248"/>
        <end position="271"/>
    </location>
</feature>
<keyword evidence="2" id="KW-1185">Reference proteome</keyword>
<evidence type="ECO:0000313" key="2">
    <source>
        <dbReference type="Proteomes" id="UP000035681"/>
    </source>
</evidence>
<feature type="compositionally biased region" description="Low complexity" evidence="1">
    <location>
        <begin position="590"/>
        <end position="602"/>
    </location>
</feature>
<organism evidence="3">
    <name type="scientific">Strongyloides stercoralis</name>
    <name type="common">Threadworm</name>
    <dbReference type="NCBI Taxonomy" id="6248"/>
    <lineage>
        <taxon>Eukaryota</taxon>
        <taxon>Metazoa</taxon>
        <taxon>Ecdysozoa</taxon>
        <taxon>Nematoda</taxon>
        <taxon>Chromadorea</taxon>
        <taxon>Rhabditida</taxon>
        <taxon>Tylenchina</taxon>
        <taxon>Panagrolaimomorpha</taxon>
        <taxon>Strongyloidoidea</taxon>
        <taxon>Strongyloididae</taxon>
        <taxon>Strongyloides</taxon>
    </lineage>
</organism>
<protein>
    <submittedName>
        <fullName evidence="3">Serine/threonine-protein kinase DDB_G0282963</fullName>
    </submittedName>
</protein>
<evidence type="ECO:0000313" key="3">
    <source>
        <dbReference type="WBParaSite" id="SSTP_0000069900.1"/>
    </source>
</evidence>